<reference evidence="3" key="1">
    <citation type="journal article" date="2014" name="PLoS ONE">
        <title>Transcriptome-Based Identification of ABC Transporters in the Western Tarnished Plant Bug Lygus hesperus.</title>
        <authorList>
            <person name="Hull J.J."/>
            <person name="Chaney K."/>
            <person name="Geib S.M."/>
            <person name="Fabrick J.A."/>
            <person name="Brent C.S."/>
            <person name="Walsh D."/>
            <person name="Lavine L.C."/>
        </authorList>
    </citation>
    <scope>NUCLEOTIDE SEQUENCE</scope>
</reference>
<feature type="region of interest" description="Disordered" evidence="1">
    <location>
        <begin position="931"/>
        <end position="975"/>
    </location>
</feature>
<dbReference type="EMBL" id="GBHO01040360">
    <property type="protein sequence ID" value="JAG03244.1"/>
    <property type="molecule type" value="Transcribed_RNA"/>
</dbReference>
<protein>
    <recommendedName>
        <fullName evidence="2">DUF4776 domain-containing protein</fullName>
    </recommendedName>
</protein>
<feature type="region of interest" description="Disordered" evidence="1">
    <location>
        <begin position="1022"/>
        <end position="1055"/>
    </location>
</feature>
<evidence type="ECO:0000313" key="3">
    <source>
        <dbReference type="EMBL" id="JAG03244.1"/>
    </source>
</evidence>
<dbReference type="PANTHER" id="PTHR39079">
    <property type="entry name" value="FI08034P-RELATED"/>
    <property type="match status" value="1"/>
</dbReference>
<dbReference type="Pfam" id="PF16003">
    <property type="entry name" value="DUF4776"/>
    <property type="match status" value="1"/>
</dbReference>
<feature type="domain" description="DUF4776" evidence="2">
    <location>
        <begin position="708"/>
        <end position="938"/>
    </location>
</feature>
<feature type="compositionally biased region" description="Basic and acidic residues" evidence="1">
    <location>
        <begin position="773"/>
        <end position="793"/>
    </location>
</feature>
<dbReference type="AlphaFoldDB" id="A0A0A9W628"/>
<name>A0A0A9W628_LYGHE</name>
<gene>
    <name evidence="3" type="ORF">CM83_14904</name>
</gene>
<feature type="compositionally biased region" description="Polar residues" evidence="1">
    <location>
        <begin position="754"/>
        <end position="764"/>
    </location>
</feature>
<feature type="non-terminal residue" evidence="3">
    <location>
        <position position="1"/>
    </location>
</feature>
<dbReference type="Pfam" id="PF14924">
    <property type="entry name" value="MAP10_N"/>
    <property type="match status" value="1"/>
</dbReference>
<sequence length="1055" mass="115714">QQQQQQQPEIKEEDEFKEPTVAAEKEKSKSTVQSAIRENDPTYKNKKAEEARWKSEGRKHSQAPTATEFPGPLPPSNKFTSGKSCLFPMVPKEMMDVIRKHPIEVQVHRDATDGEPAHLIGKARLNLGQEFIDAVALATTPTVLPISAFIEDDFEVTNVFGDVTGNLSLLIRLSCFGATIFTQFKYIQGEKGFKFSTSEGVMKSKGEVGAIQKSEEPKPEVSTFDERMPYFTGDENMGMYASHTPPPDERFKIPVPWRKLNEEPITPQVCGPKRLFKESAAQKVKRDCPLYDFDQMFPSVGQTRLGASAGRSLYPGQPMVSGNIFEGTYGRGQEGPSTVCVPPEFGSSMPSEIRKLLPGQRGTGRGALDIPPGTKFACQFGADWVSEAERCSCSNKSRKNRGGGCCMTQAQMVSCPNMPNSRGGCPTFGAGSNWGGNLESQVSYVCSNTQMETYRDYPPLEQAPPHLRSAFSSQDYNCGGKGEKCNPQQPGTIVRPDVRYVPCPNSPENTTTGNVVCGLEALADPNQRNLQNLLQPTLIAPKCPPDSSRNMPSLCTCPKVPIVVPPPVPNGILRCECSNILTALKPIDMPYSCQPPEPQATVQPGASSSCPPCPPVPIRLPPPSPECPLAKLLKEAQNESRQDSSKAGIAKPDSPGRSPEPPVFRSAKPDKESPERIGGHMERQKSATFIASEVNPKFGAATADETNPEAKNKKHGTKDKVNKILQEEVNAAQPTAPVNTTETLKRDVEERTSKTTSLTSDSVPSSRKRKGGKRADGKSKDHLQHPQADSQEKELNIAYTPTAGIYPGMVIGHKNCVPVIRLVPKRMGWLWNIKDADGFMKPGRGWRPGSIQTNVMKVMDNVKTTTNKQSKDKKAVKATRSDHHPRKAESGRLLATGGGDAPMFLPIDLTPTLHLHKKHGQYYVSMCPPKERRKCHRPKQKTKNAKGEMVGESASEDSRPAQFRIDPKNPDGLDLNRELYETDSTSSNTEDSYQMELVAPSSLRNRQPQPIKVDTEIQCTEEDFAAPVDAGRYAEKPRRSLISKKSVSSKKSAGK</sequence>
<dbReference type="PANTHER" id="PTHR39079:SF1">
    <property type="entry name" value="GH11706P-RELATED"/>
    <property type="match status" value="1"/>
</dbReference>
<feature type="compositionally biased region" description="Basic and acidic residues" evidence="1">
    <location>
        <begin position="965"/>
        <end position="975"/>
    </location>
</feature>
<feature type="region of interest" description="Disordered" evidence="1">
    <location>
        <begin position="1"/>
        <end position="77"/>
    </location>
</feature>
<dbReference type="InterPro" id="IPR031949">
    <property type="entry name" value="DUF4776"/>
</dbReference>
<feature type="compositionally biased region" description="Basic and acidic residues" evidence="1">
    <location>
        <begin position="667"/>
        <end position="685"/>
    </location>
</feature>
<reference evidence="3" key="2">
    <citation type="submission" date="2014-07" db="EMBL/GenBank/DDBJ databases">
        <authorList>
            <person name="Hull J."/>
        </authorList>
    </citation>
    <scope>NUCLEOTIDE SEQUENCE</scope>
</reference>
<evidence type="ECO:0000256" key="1">
    <source>
        <dbReference type="SAM" id="MobiDB-lite"/>
    </source>
</evidence>
<organism evidence="3">
    <name type="scientific">Lygus hesperus</name>
    <name type="common">Western plant bug</name>
    <dbReference type="NCBI Taxonomy" id="30085"/>
    <lineage>
        <taxon>Eukaryota</taxon>
        <taxon>Metazoa</taxon>
        <taxon>Ecdysozoa</taxon>
        <taxon>Arthropoda</taxon>
        <taxon>Hexapoda</taxon>
        <taxon>Insecta</taxon>
        <taxon>Pterygota</taxon>
        <taxon>Neoptera</taxon>
        <taxon>Paraneoptera</taxon>
        <taxon>Hemiptera</taxon>
        <taxon>Heteroptera</taxon>
        <taxon>Panheteroptera</taxon>
        <taxon>Cimicomorpha</taxon>
        <taxon>Miridae</taxon>
        <taxon>Mirini</taxon>
        <taxon>Lygus</taxon>
    </lineage>
</organism>
<proteinExistence type="predicted"/>
<feature type="compositionally biased region" description="Polar residues" evidence="1">
    <location>
        <begin position="732"/>
        <end position="742"/>
    </location>
</feature>
<feature type="compositionally biased region" description="Low complexity" evidence="1">
    <location>
        <begin position="1043"/>
        <end position="1055"/>
    </location>
</feature>
<feature type="compositionally biased region" description="Basic residues" evidence="1">
    <location>
        <begin position="931"/>
        <end position="944"/>
    </location>
</feature>
<feature type="compositionally biased region" description="Basic and acidic residues" evidence="1">
    <location>
        <begin position="635"/>
        <end position="644"/>
    </location>
</feature>
<feature type="compositionally biased region" description="Basic and acidic residues" evidence="1">
    <location>
        <begin position="869"/>
        <end position="890"/>
    </location>
</feature>
<feature type="region of interest" description="Disordered" evidence="1">
    <location>
        <begin position="635"/>
        <end position="793"/>
    </location>
</feature>
<accession>A0A0A9W628</accession>
<feature type="region of interest" description="Disordered" evidence="1">
    <location>
        <begin position="864"/>
        <end position="895"/>
    </location>
</feature>
<feature type="compositionally biased region" description="Basic and acidic residues" evidence="1">
    <location>
        <begin position="743"/>
        <end position="753"/>
    </location>
</feature>
<feature type="compositionally biased region" description="Basic and acidic residues" evidence="1">
    <location>
        <begin position="37"/>
        <end position="59"/>
    </location>
</feature>
<feature type="non-terminal residue" evidence="3">
    <location>
        <position position="1055"/>
    </location>
</feature>
<evidence type="ECO:0000259" key="2">
    <source>
        <dbReference type="Pfam" id="PF16003"/>
    </source>
</evidence>